<accession>A0A0F3NP47</accession>
<dbReference type="Proteomes" id="UP000033562">
    <property type="component" value="Unassembled WGS sequence"/>
</dbReference>
<sequence>MIRKYVYAFVISLIVYTTGSSASGFKIDVKDAVTLNGIKYWYVQNKELPIVSLSIAFKKAGYAYDPQGKQGIASLITSVITEDLRGPGQLPMKLKLAYDGVDITFSVDRENFYVHLKTLSENLDIALSHLYYCLTESVVFTDALDRIKGQQRATLKRLSSYPDLVAAYGLNKMLFGNHPYSYNKYGTEETINNVDVHDIANYIKNKFNTNQMVIGVTGNFEVEALSKAIDHCFSELNVNVVEMESTDIDQAVFKNNLKGYIYMDTPQSVIMIAQSGISYGHPDYYAVYLLNHIIGGLPLNSILMKKLRDNLGITYRIYSYLSNDNHCDEWISVLYTDDSTVDKGVSVLLDTIRDIKKNGVNKDMFNMAKSSITNAFVFSLLNADNTAKLLMNTQLRGLDVNYLNKRNSYFDAVTLNDVNRVAKSFLSNELSIIEVGRNNHFKGKVIN</sequence>
<dbReference type="PANTHER" id="PTHR11851:SF224">
    <property type="entry name" value="PROCESSING PROTEASE"/>
    <property type="match status" value="1"/>
</dbReference>
<gene>
    <name evidence="2" type="ORF">NLO413_0870</name>
</gene>
<feature type="domain" description="Peptidase M16 C-terminal" evidence="1">
    <location>
        <begin position="194"/>
        <end position="370"/>
    </location>
</feature>
<dbReference type="RefSeq" id="WP_052690393.1">
    <property type="nucleotide sequence ID" value="NZ_LANX01000001.1"/>
</dbReference>
<dbReference type="InterPro" id="IPR011249">
    <property type="entry name" value="Metalloenz_LuxS/M16"/>
</dbReference>
<comment type="caution">
    <text evidence="2">The sequence shown here is derived from an EMBL/GenBank/DDBJ whole genome shotgun (WGS) entry which is preliminary data.</text>
</comment>
<dbReference type="STRING" id="1359163.NLO413_0870"/>
<dbReference type="Gene3D" id="3.30.830.10">
    <property type="entry name" value="Metalloenzyme, LuxS/M16 peptidase-like"/>
    <property type="match status" value="2"/>
</dbReference>
<proteinExistence type="predicted"/>
<dbReference type="PANTHER" id="PTHR11851">
    <property type="entry name" value="METALLOPROTEASE"/>
    <property type="match status" value="1"/>
</dbReference>
<reference evidence="2 3" key="1">
    <citation type="submission" date="2015-02" db="EMBL/GenBank/DDBJ databases">
        <title>Genome Sequencing of Rickettsiales.</title>
        <authorList>
            <person name="Daugherty S.C."/>
            <person name="Su Q."/>
            <person name="Abolude K."/>
            <person name="Beier-Sexton M."/>
            <person name="Carlyon J.A."/>
            <person name="Carter R."/>
            <person name="Day N.P."/>
            <person name="Dumler S.J."/>
            <person name="Dyachenko V."/>
            <person name="Godinez A."/>
            <person name="Kurtti T.J."/>
            <person name="Lichay M."/>
            <person name="Mullins K.E."/>
            <person name="Ott S."/>
            <person name="Pappas-Brown V."/>
            <person name="Paris D.H."/>
            <person name="Patel P."/>
            <person name="Richards A.L."/>
            <person name="Sadzewicz L."/>
            <person name="Sears K."/>
            <person name="Seidman D."/>
            <person name="Sengamalay N."/>
            <person name="Stenos J."/>
            <person name="Tallon L.J."/>
            <person name="Vincent G."/>
            <person name="Fraser C.M."/>
            <person name="Munderloh U."/>
            <person name="Dunning-Hotopp J.C."/>
        </authorList>
    </citation>
    <scope>NUCLEOTIDE SEQUENCE [LARGE SCALE GENOMIC DNA]</scope>
    <source>
        <strain evidence="2 3">RAC413</strain>
    </source>
</reference>
<dbReference type="OrthoDB" id="9811314at2"/>
<dbReference type="Pfam" id="PF05193">
    <property type="entry name" value="Peptidase_M16_C"/>
    <property type="match status" value="1"/>
</dbReference>
<dbReference type="AlphaFoldDB" id="A0A0F3NP47"/>
<dbReference type="GO" id="GO:0046872">
    <property type="term" value="F:metal ion binding"/>
    <property type="evidence" value="ECO:0007669"/>
    <property type="project" value="InterPro"/>
</dbReference>
<name>A0A0F3NP47_9RICK</name>
<dbReference type="SUPFAM" id="SSF63411">
    <property type="entry name" value="LuxS/MPP-like metallohydrolase"/>
    <property type="match status" value="2"/>
</dbReference>
<evidence type="ECO:0000313" key="3">
    <source>
        <dbReference type="Proteomes" id="UP000033562"/>
    </source>
</evidence>
<organism evidence="2 3">
    <name type="scientific">Candidatus Neoehrlichia procyonis str. RAC413</name>
    <dbReference type="NCBI Taxonomy" id="1359163"/>
    <lineage>
        <taxon>Bacteria</taxon>
        <taxon>Pseudomonadati</taxon>
        <taxon>Pseudomonadota</taxon>
        <taxon>Alphaproteobacteria</taxon>
        <taxon>Rickettsiales</taxon>
        <taxon>Anaplasmataceae</taxon>
        <taxon>Candidatus Neoehrlichia</taxon>
    </lineage>
</organism>
<evidence type="ECO:0000313" key="2">
    <source>
        <dbReference type="EMBL" id="KJV69477.1"/>
    </source>
</evidence>
<keyword evidence="3" id="KW-1185">Reference proteome</keyword>
<evidence type="ECO:0000259" key="1">
    <source>
        <dbReference type="Pfam" id="PF05193"/>
    </source>
</evidence>
<dbReference type="EMBL" id="LANX01000001">
    <property type="protein sequence ID" value="KJV69477.1"/>
    <property type="molecule type" value="Genomic_DNA"/>
</dbReference>
<dbReference type="InterPro" id="IPR050361">
    <property type="entry name" value="MPP/UQCRC_Complex"/>
</dbReference>
<protein>
    <submittedName>
        <fullName evidence="2">Peptidase M16 inactive domain protein</fullName>
    </submittedName>
</protein>
<dbReference type="InterPro" id="IPR007863">
    <property type="entry name" value="Peptidase_M16_C"/>
</dbReference>